<proteinExistence type="predicted"/>
<sequence length="120" mass="13838">MKKLWFLCYLSIAFLLITRLSHLTLPDLMVEKNTSAERIKEMEQQLLNKYQLQAKIEVLKRNVANEITNLKFTLFDHNEPKSTCESDNFGLLVLQPNAPGGCRCSIADKGWEDQLLAKIR</sequence>
<protein>
    <submittedName>
        <fullName evidence="1">Uncharacterized protein</fullName>
    </submittedName>
</protein>
<evidence type="ECO:0000313" key="2">
    <source>
        <dbReference type="Proteomes" id="UP000557307"/>
    </source>
</evidence>
<dbReference type="Proteomes" id="UP000557307">
    <property type="component" value="Unassembled WGS sequence"/>
</dbReference>
<name>A0A840TRE2_9BACT</name>
<keyword evidence="2" id="KW-1185">Reference proteome</keyword>
<accession>A0A840TRE2</accession>
<reference evidence="1 2" key="1">
    <citation type="submission" date="2020-08" db="EMBL/GenBank/DDBJ databases">
        <title>Genomic Encyclopedia of Type Strains, Phase IV (KMG-IV): sequencing the most valuable type-strain genomes for metagenomic binning, comparative biology and taxonomic classification.</title>
        <authorList>
            <person name="Goeker M."/>
        </authorList>
    </citation>
    <scope>NUCLEOTIDE SEQUENCE [LARGE SCALE GENOMIC DNA]</scope>
    <source>
        <strain evidence="1 2">DSM 105074</strain>
    </source>
</reference>
<evidence type="ECO:0000313" key="1">
    <source>
        <dbReference type="EMBL" id="MBB5286471.1"/>
    </source>
</evidence>
<dbReference type="EMBL" id="JACHGF010000010">
    <property type="protein sequence ID" value="MBB5286471.1"/>
    <property type="molecule type" value="Genomic_DNA"/>
</dbReference>
<dbReference type="RefSeq" id="WP_184177643.1">
    <property type="nucleotide sequence ID" value="NZ_JACHGF010000010.1"/>
</dbReference>
<dbReference type="AlphaFoldDB" id="A0A840TRE2"/>
<gene>
    <name evidence="1" type="ORF">HNQ92_004632</name>
</gene>
<organism evidence="1 2">
    <name type="scientific">Rhabdobacter roseus</name>
    <dbReference type="NCBI Taxonomy" id="1655419"/>
    <lineage>
        <taxon>Bacteria</taxon>
        <taxon>Pseudomonadati</taxon>
        <taxon>Bacteroidota</taxon>
        <taxon>Cytophagia</taxon>
        <taxon>Cytophagales</taxon>
        <taxon>Cytophagaceae</taxon>
        <taxon>Rhabdobacter</taxon>
    </lineage>
</organism>
<comment type="caution">
    <text evidence="1">The sequence shown here is derived from an EMBL/GenBank/DDBJ whole genome shotgun (WGS) entry which is preliminary data.</text>
</comment>